<dbReference type="InterPro" id="IPR016169">
    <property type="entry name" value="FAD-bd_PCMH_sub2"/>
</dbReference>
<evidence type="ECO:0000313" key="4">
    <source>
        <dbReference type="EMBL" id="CAI9104580.1"/>
    </source>
</evidence>
<dbReference type="Pfam" id="PF08031">
    <property type="entry name" value="BBE"/>
    <property type="match status" value="1"/>
</dbReference>
<keyword evidence="5" id="KW-1185">Reference proteome</keyword>
<accession>A0AAV1DC22</accession>
<evidence type="ECO:0000256" key="2">
    <source>
        <dbReference type="ARBA" id="ARBA00022827"/>
    </source>
</evidence>
<sequence>MGLWFNGTDNDHYINQVRGLEEILKPYVSSKPRRAYLNCVDLDFGTNDANGGTSYSKAKKWGSRYFHRNFRRLAIVKGKADPTNFFFNEQSIPPLLSLSVFEN</sequence>
<evidence type="ECO:0000259" key="3">
    <source>
        <dbReference type="Pfam" id="PF08031"/>
    </source>
</evidence>
<evidence type="ECO:0000313" key="5">
    <source>
        <dbReference type="Proteomes" id="UP001161247"/>
    </source>
</evidence>
<dbReference type="AlphaFoldDB" id="A0AAV1DC22"/>
<protein>
    <submittedName>
        <fullName evidence="4">OLC1v1003284C1</fullName>
    </submittedName>
</protein>
<dbReference type="GO" id="GO:0050660">
    <property type="term" value="F:flavin adenine dinucleotide binding"/>
    <property type="evidence" value="ECO:0007669"/>
    <property type="project" value="InterPro"/>
</dbReference>
<evidence type="ECO:0000256" key="1">
    <source>
        <dbReference type="ARBA" id="ARBA00022630"/>
    </source>
</evidence>
<dbReference type="PANTHER" id="PTHR32448">
    <property type="entry name" value="OS08G0158400 PROTEIN"/>
    <property type="match status" value="1"/>
</dbReference>
<name>A0AAV1DC22_OLDCO</name>
<organism evidence="4 5">
    <name type="scientific">Oldenlandia corymbosa var. corymbosa</name>
    <dbReference type="NCBI Taxonomy" id="529605"/>
    <lineage>
        <taxon>Eukaryota</taxon>
        <taxon>Viridiplantae</taxon>
        <taxon>Streptophyta</taxon>
        <taxon>Embryophyta</taxon>
        <taxon>Tracheophyta</taxon>
        <taxon>Spermatophyta</taxon>
        <taxon>Magnoliopsida</taxon>
        <taxon>eudicotyledons</taxon>
        <taxon>Gunneridae</taxon>
        <taxon>Pentapetalae</taxon>
        <taxon>asterids</taxon>
        <taxon>lamiids</taxon>
        <taxon>Gentianales</taxon>
        <taxon>Rubiaceae</taxon>
        <taxon>Rubioideae</taxon>
        <taxon>Spermacoceae</taxon>
        <taxon>Hedyotis-Oldenlandia complex</taxon>
        <taxon>Oldenlandia</taxon>
    </lineage>
</organism>
<gene>
    <name evidence="4" type="ORF">OLC1_LOCUS13480</name>
</gene>
<feature type="domain" description="Berberine/berberine-like" evidence="3">
    <location>
        <begin position="35"/>
        <end position="93"/>
    </location>
</feature>
<dbReference type="Gene3D" id="3.30.465.10">
    <property type="match status" value="1"/>
</dbReference>
<proteinExistence type="predicted"/>
<keyword evidence="1" id="KW-0285">Flavoprotein</keyword>
<dbReference type="InterPro" id="IPR012951">
    <property type="entry name" value="BBE"/>
</dbReference>
<reference evidence="4" key="1">
    <citation type="submission" date="2023-03" db="EMBL/GenBank/DDBJ databases">
        <authorList>
            <person name="Julca I."/>
        </authorList>
    </citation>
    <scope>NUCLEOTIDE SEQUENCE</scope>
</reference>
<dbReference type="Proteomes" id="UP001161247">
    <property type="component" value="Chromosome 4"/>
</dbReference>
<dbReference type="GO" id="GO:0016491">
    <property type="term" value="F:oxidoreductase activity"/>
    <property type="evidence" value="ECO:0007669"/>
    <property type="project" value="InterPro"/>
</dbReference>
<keyword evidence="2" id="KW-0274">FAD</keyword>
<dbReference type="EMBL" id="OX459121">
    <property type="protein sequence ID" value="CAI9104580.1"/>
    <property type="molecule type" value="Genomic_DNA"/>
</dbReference>